<accession>A0A7V8VBN1</accession>
<dbReference type="SUPFAM" id="SSF53822">
    <property type="entry name" value="Periplasmic binding protein-like I"/>
    <property type="match status" value="1"/>
</dbReference>
<evidence type="ECO:0000313" key="5">
    <source>
        <dbReference type="Proteomes" id="UP000542342"/>
    </source>
</evidence>
<dbReference type="CDD" id="cd06342">
    <property type="entry name" value="PBP1_ABC_LIVBP-like"/>
    <property type="match status" value="1"/>
</dbReference>
<dbReference type="Proteomes" id="UP000542342">
    <property type="component" value="Unassembled WGS sequence"/>
</dbReference>
<comment type="similarity">
    <text evidence="1">Belongs to the leucine-binding protein family.</text>
</comment>
<gene>
    <name evidence="4" type="ORF">H0921_02135</name>
</gene>
<dbReference type="InterPro" id="IPR028082">
    <property type="entry name" value="Peripla_BP_I"/>
</dbReference>
<evidence type="ECO:0000313" key="4">
    <source>
        <dbReference type="EMBL" id="MBA2224956.1"/>
    </source>
</evidence>
<dbReference type="PANTHER" id="PTHR47151">
    <property type="entry name" value="LEU/ILE/VAL-BINDING ABC TRANSPORTER SUBUNIT"/>
    <property type="match status" value="1"/>
</dbReference>
<dbReference type="EMBL" id="JACEFB010000001">
    <property type="protein sequence ID" value="MBA2224956.1"/>
    <property type="molecule type" value="Genomic_DNA"/>
</dbReference>
<feature type="domain" description="Leucine-binding protein" evidence="3">
    <location>
        <begin position="37"/>
        <end position="403"/>
    </location>
</feature>
<dbReference type="Gene3D" id="3.40.50.2300">
    <property type="match status" value="2"/>
</dbReference>
<dbReference type="AlphaFoldDB" id="A0A7V8VBN1"/>
<evidence type="ECO:0000256" key="1">
    <source>
        <dbReference type="ARBA" id="ARBA00010062"/>
    </source>
</evidence>
<dbReference type="InterPro" id="IPR028081">
    <property type="entry name" value="Leu-bd"/>
</dbReference>
<name>A0A7V8VBN1_9BACT</name>
<dbReference type="Pfam" id="PF13458">
    <property type="entry name" value="Peripla_BP_6"/>
    <property type="match status" value="1"/>
</dbReference>
<keyword evidence="2" id="KW-0732">Signal</keyword>
<organism evidence="4 5">
    <name type="scientific">Thermogemmata fonticola</name>
    <dbReference type="NCBI Taxonomy" id="2755323"/>
    <lineage>
        <taxon>Bacteria</taxon>
        <taxon>Pseudomonadati</taxon>
        <taxon>Planctomycetota</taxon>
        <taxon>Planctomycetia</taxon>
        <taxon>Gemmatales</taxon>
        <taxon>Gemmataceae</taxon>
        <taxon>Thermogemmata</taxon>
    </lineage>
</organism>
<protein>
    <submittedName>
        <fullName evidence="4">Branched-chain amino acid ABC transporter substrate-binding protein</fullName>
    </submittedName>
</protein>
<evidence type="ECO:0000256" key="2">
    <source>
        <dbReference type="ARBA" id="ARBA00022729"/>
    </source>
</evidence>
<dbReference type="PANTHER" id="PTHR47151:SF2">
    <property type="entry name" value="AMINO ACID BINDING PROTEIN"/>
    <property type="match status" value="1"/>
</dbReference>
<comment type="caution">
    <text evidence="4">The sequence shown here is derived from an EMBL/GenBank/DDBJ whole genome shotgun (WGS) entry which is preliminary data.</text>
</comment>
<keyword evidence="5" id="KW-1185">Reference proteome</keyword>
<sequence length="414" mass="45072">MPTRTCEGIIVNRRTFLTLAGGGFLWLASGCRGQRVIRIVSSLPRTGSAQGQTDTIVNGIRLAIEDYNGQVAGLPIDYKDLDDATAAQGQWDAAKEADNAREAAGDPQVLAYIGPYNSGASMVSQPILNEAGLVQISPSATWPGLTTRVPNNQKDEPNIYRPSGKLNFCRVCPNDFVQGPLSALFAHEVLKVKSVYILDDKELYGAGIATIFKQKCQELGIRVLGHDSIVATQKNFKAVIRGIVELKPDMLYFGGTSQSGAPQIAIDMLGEGLRVPLMVPDGCYEKAFIDAAGADTFRTIPCYATMGGYDPAFALEQGGTVAEFVKRYQARYHKMPEAYAIYGYECAKVVLEAIQKVGQPDREAVRQAVLATKDFDKGALGRWSFDENGDTTLRVLTISRIENGTFKPQRTIQE</sequence>
<reference evidence="4 5" key="1">
    <citation type="submission" date="2020-07" db="EMBL/GenBank/DDBJ databases">
        <title>Thermogemmata thermophila gen. nov., sp. nov., a novel moderate thermophilic planctomycete from a Kamchatka hot spring.</title>
        <authorList>
            <person name="Elcheninov A.G."/>
            <person name="Podosokorskaya O.A."/>
            <person name="Kovaleva O.L."/>
            <person name="Novikov A."/>
            <person name="Bonch-Osmolovskaya E.A."/>
            <person name="Toshchakov S.V."/>
            <person name="Kublanov I.V."/>
        </authorList>
    </citation>
    <scope>NUCLEOTIDE SEQUENCE [LARGE SCALE GENOMIC DNA]</scope>
    <source>
        <strain evidence="4 5">2918</strain>
    </source>
</reference>
<dbReference type="RefSeq" id="WP_194536365.1">
    <property type="nucleotide sequence ID" value="NZ_JACEFB010000001.1"/>
</dbReference>
<dbReference type="PROSITE" id="PS51257">
    <property type="entry name" value="PROKAR_LIPOPROTEIN"/>
    <property type="match status" value="1"/>
</dbReference>
<evidence type="ECO:0000259" key="3">
    <source>
        <dbReference type="Pfam" id="PF13458"/>
    </source>
</evidence>
<proteinExistence type="inferred from homology"/>